<keyword evidence="4" id="KW-0408">Iron</keyword>
<protein>
    <submittedName>
        <fullName evidence="6">Hemin transporter</fullName>
    </submittedName>
</protein>
<dbReference type="Gene3D" id="1.10.490.10">
    <property type="entry name" value="Globins"/>
    <property type="match status" value="1"/>
</dbReference>
<evidence type="ECO:0000256" key="1">
    <source>
        <dbReference type="ARBA" id="ARBA00022448"/>
    </source>
</evidence>
<evidence type="ECO:0000313" key="7">
    <source>
        <dbReference type="Proteomes" id="UP000646749"/>
    </source>
</evidence>
<dbReference type="RefSeq" id="WP_239140560.1">
    <property type="nucleotide sequence ID" value="NZ_BONW01000012.1"/>
</dbReference>
<proteinExistence type="predicted"/>
<evidence type="ECO:0000256" key="5">
    <source>
        <dbReference type="SAM" id="MobiDB-lite"/>
    </source>
</evidence>
<reference evidence="6 7" key="1">
    <citation type="submission" date="2021-01" db="EMBL/GenBank/DDBJ databases">
        <title>Whole genome shotgun sequence of Plantactinospora endophytica NBRC 110450.</title>
        <authorList>
            <person name="Komaki H."/>
            <person name="Tamura T."/>
        </authorList>
    </citation>
    <scope>NUCLEOTIDE SEQUENCE [LARGE SCALE GENOMIC DNA]</scope>
    <source>
        <strain evidence="6 7">NBRC 110450</strain>
    </source>
</reference>
<sequence>MTDPQDSAVASPEDGATTNGNGAARPSHYERIGGAESVKAAVRLFYDRVLADPELAGYFTSVNMEEQRRHLALMLTVVLGGPNTYAGRGLAEAHQPLNIPDEHYAKVGGHLIDTLTALGVPDDILDDVRATLGAVRDQVVSSGTAAGV</sequence>
<feature type="region of interest" description="Disordered" evidence="5">
    <location>
        <begin position="1"/>
        <end position="29"/>
    </location>
</feature>
<accession>A0ABQ4DYX9</accession>
<dbReference type="InterPro" id="IPR012292">
    <property type="entry name" value="Globin/Proto"/>
</dbReference>
<gene>
    <name evidence="6" type="primary">glbN_1</name>
    <name evidence="6" type="ORF">Pen02_25900</name>
</gene>
<dbReference type="Pfam" id="PF01152">
    <property type="entry name" value="Bac_globin"/>
    <property type="match status" value="1"/>
</dbReference>
<name>A0ABQ4DYX9_9ACTN</name>
<keyword evidence="7" id="KW-1185">Reference proteome</keyword>
<dbReference type="InterPro" id="IPR009050">
    <property type="entry name" value="Globin-like_sf"/>
</dbReference>
<evidence type="ECO:0000256" key="3">
    <source>
        <dbReference type="ARBA" id="ARBA00022723"/>
    </source>
</evidence>
<evidence type="ECO:0000313" key="6">
    <source>
        <dbReference type="EMBL" id="GIG87654.1"/>
    </source>
</evidence>
<keyword evidence="2" id="KW-0349">Heme</keyword>
<evidence type="ECO:0000256" key="2">
    <source>
        <dbReference type="ARBA" id="ARBA00022617"/>
    </source>
</evidence>
<organism evidence="6 7">
    <name type="scientific">Plantactinospora endophytica</name>
    <dbReference type="NCBI Taxonomy" id="673535"/>
    <lineage>
        <taxon>Bacteria</taxon>
        <taxon>Bacillati</taxon>
        <taxon>Actinomycetota</taxon>
        <taxon>Actinomycetes</taxon>
        <taxon>Micromonosporales</taxon>
        <taxon>Micromonosporaceae</taxon>
        <taxon>Plantactinospora</taxon>
    </lineage>
</organism>
<dbReference type="EMBL" id="BONW01000012">
    <property type="protein sequence ID" value="GIG87654.1"/>
    <property type="molecule type" value="Genomic_DNA"/>
</dbReference>
<comment type="caution">
    <text evidence="6">The sequence shown here is derived from an EMBL/GenBank/DDBJ whole genome shotgun (WGS) entry which is preliminary data.</text>
</comment>
<keyword evidence="3" id="KW-0479">Metal-binding</keyword>
<dbReference type="SUPFAM" id="SSF46458">
    <property type="entry name" value="Globin-like"/>
    <property type="match status" value="1"/>
</dbReference>
<dbReference type="Proteomes" id="UP000646749">
    <property type="component" value="Unassembled WGS sequence"/>
</dbReference>
<evidence type="ECO:0000256" key="4">
    <source>
        <dbReference type="ARBA" id="ARBA00023004"/>
    </source>
</evidence>
<dbReference type="CDD" id="cd00454">
    <property type="entry name" value="TrHb1_N"/>
    <property type="match status" value="1"/>
</dbReference>
<dbReference type="InterPro" id="IPR001486">
    <property type="entry name" value="Hemoglobin_trunc"/>
</dbReference>
<keyword evidence="1" id="KW-0813">Transport</keyword>